<feature type="domain" description="SWIM-type" evidence="3">
    <location>
        <begin position="1067"/>
        <end position="1100"/>
    </location>
</feature>
<feature type="region of interest" description="Disordered" evidence="2">
    <location>
        <begin position="387"/>
        <end position="413"/>
    </location>
</feature>
<evidence type="ECO:0000313" key="5">
    <source>
        <dbReference type="WBParaSite" id="PDA_v2.g6791.t1"/>
    </source>
</evidence>
<evidence type="ECO:0000256" key="1">
    <source>
        <dbReference type="PROSITE-ProRule" id="PRU00325"/>
    </source>
</evidence>
<keyword evidence="4" id="KW-1185">Reference proteome</keyword>
<evidence type="ECO:0000256" key="2">
    <source>
        <dbReference type="SAM" id="MobiDB-lite"/>
    </source>
</evidence>
<dbReference type="Proteomes" id="UP000887578">
    <property type="component" value="Unplaced"/>
</dbReference>
<feature type="compositionally biased region" description="Basic residues" evidence="2">
    <location>
        <begin position="1135"/>
        <end position="1152"/>
    </location>
</feature>
<dbReference type="InterPro" id="IPR007527">
    <property type="entry name" value="Znf_SWIM"/>
</dbReference>
<keyword evidence="1" id="KW-0479">Metal-binding</keyword>
<protein>
    <submittedName>
        <fullName evidence="5">SWIM-type domain-containing protein</fullName>
    </submittedName>
</protein>
<sequence>MATPFTLQQLKTAARSKFNNLKSVNDCDMQIYHIFELREGLQSLRENCTIFIKSRFMGGTKEGLKSYSSVKPNLITNTSASGNYSNLNLNQNSICVVSTPVQSCSKSSNNGIQHCGKKDSNFLTTFSSKSKVEKDKKKCWMNEGSNTTNSSTLSLHISAYENSNEAYAFNSFGDFGIISKSIKIQQICDVFNHNSFEFPRQQKDEVSEPEMSHFKASQILRNPNEASIILQQEAFPPPDSLPAEIKIDEPIFSQIHGTNFTEDELFKLLLEMDMDDNFLILSKYVLELDQSKQKYISDTLSEKNDDAAKNSCIDELADNLAGINLAEKNDDAAENSCIDELADNLAGINLESPDSFVAEVARNGSPQYIYDFDGLNDDGEISIINDSTASDSANNENITESAVGNNNDNLDGNEEQIYYPKRVEKNLTSQDLLKIALNIESRPDCESVFPPLKLSDKEGYYLTVVSAETLKNIGDIFSTDMPSPWNSKTSRAKQYFITYEVENEDVVKYERVKAADKDNFATYCFEYQARHPIFTKLTKKIVAILQPHNKKPIEGTKVAIFYHLEEDCADIYECCDKESFTPRLGPSNSAAIKALTKTKTPRNAVMSHNQTNSIVSGLYPAVTEKQAQNVAGHDIHREAITNKGVKAKINFDTIHKLAQNQQFVLEYGTSGGDMNIFCACKASLGMMRASTVTIHVVHKLVNQVEEALKLPSDERYAKLNEIVSSPAYQELKDTGIALIDTTFNLCCLYLTILMFSSPHLLRDGRPASFTGCYFLSSKKDATTYESMANYIDKWVGACDKIFRALITDADAALDSFLKSKIFGPGCIKLQCCVHLKQNIEDLCDTDAASIITDIFGTVIGEVRYKGLLDELTYPEFLQKLEYLITLPYWISNVRLIEWFSKGFRKQKLFQRYGLVGRIKAGLGCDESQTNTIENENMNLKQGIDDNTPVQNLFKKLEKRSHSQITAAAMAFVQGFPIYLRNKSNFIGTEKWRRLDVDHKKKLFLTVGLCHTDVIEGFHLAPTTFPSKLSPNLSELDRQNMITVALNYEVLQSATEGTFIVMTATNPVTVIVKEKPQCSCKYRERHRLICEHMLAVHYKHPSMEVIKKLEAQVDKESIVEKHERASGINSGGKPGTSRRRAPASTRNSRKTVNRVRDCESATNNTSITILNRLGTPSSEPNVAPISTYNASKQLDCQPNAIPPRPDTFHKPTAEALRNYKMAYNITSGELWFNANSFNLKYTNNVARAYTRDCCQCRMNISKTQKIVFTHLEKYEYVMKTTGQVRQGYGERIICAKYDCFISRYPYAQQDCIISEVSPELTEETLSNIFAP</sequence>
<dbReference type="WBParaSite" id="PDA_v2.g6791.t1">
    <property type="protein sequence ID" value="PDA_v2.g6791.t1"/>
    <property type="gene ID" value="PDA_v2.g6791"/>
</dbReference>
<feature type="region of interest" description="Disordered" evidence="2">
    <location>
        <begin position="1116"/>
        <end position="1154"/>
    </location>
</feature>
<evidence type="ECO:0000259" key="3">
    <source>
        <dbReference type="PROSITE" id="PS50966"/>
    </source>
</evidence>
<proteinExistence type="predicted"/>
<keyword evidence="1" id="KW-0862">Zinc</keyword>
<name>A0A914QY15_9BILA</name>
<organism evidence="4 5">
    <name type="scientific">Panagrolaimus davidi</name>
    <dbReference type="NCBI Taxonomy" id="227884"/>
    <lineage>
        <taxon>Eukaryota</taxon>
        <taxon>Metazoa</taxon>
        <taxon>Ecdysozoa</taxon>
        <taxon>Nematoda</taxon>
        <taxon>Chromadorea</taxon>
        <taxon>Rhabditida</taxon>
        <taxon>Tylenchina</taxon>
        <taxon>Panagrolaimomorpha</taxon>
        <taxon>Panagrolaimoidea</taxon>
        <taxon>Panagrolaimidae</taxon>
        <taxon>Panagrolaimus</taxon>
    </lineage>
</organism>
<keyword evidence="1" id="KW-0863">Zinc-finger</keyword>
<evidence type="ECO:0000313" key="4">
    <source>
        <dbReference type="Proteomes" id="UP000887578"/>
    </source>
</evidence>
<feature type="compositionally biased region" description="Polar residues" evidence="2">
    <location>
        <begin position="387"/>
        <end position="403"/>
    </location>
</feature>
<reference evidence="5" key="1">
    <citation type="submission" date="2022-11" db="UniProtKB">
        <authorList>
            <consortium name="WormBaseParasite"/>
        </authorList>
    </citation>
    <scope>IDENTIFICATION</scope>
</reference>
<dbReference type="GO" id="GO:0008270">
    <property type="term" value="F:zinc ion binding"/>
    <property type="evidence" value="ECO:0007669"/>
    <property type="project" value="UniProtKB-KW"/>
</dbReference>
<accession>A0A914QY15</accession>
<dbReference type="PROSITE" id="PS50966">
    <property type="entry name" value="ZF_SWIM"/>
    <property type="match status" value="1"/>
</dbReference>